<dbReference type="PROSITE" id="PS50112">
    <property type="entry name" value="PAS"/>
    <property type="match status" value="1"/>
</dbReference>
<dbReference type="PROSITE" id="PS50113">
    <property type="entry name" value="PAC"/>
    <property type="match status" value="1"/>
</dbReference>
<dbReference type="InterPro" id="IPR035965">
    <property type="entry name" value="PAS-like_dom_sf"/>
</dbReference>
<dbReference type="CDD" id="cd00130">
    <property type="entry name" value="PAS"/>
    <property type="match status" value="1"/>
</dbReference>
<name>A0A4V1L670_9BACT</name>
<dbReference type="CDD" id="cd01949">
    <property type="entry name" value="GGDEF"/>
    <property type="match status" value="1"/>
</dbReference>
<dbReference type="Gene3D" id="3.30.70.270">
    <property type="match status" value="1"/>
</dbReference>
<dbReference type="InterPro" id="IPR036388">
    <property type="entry name" value="WH-like_DNA-bd_sf"/>
</dbReference>
<dbReference type="InterPro" id="IPR043128">
    <property type="entry name" value="Rev_trsase/Diguanyl_cyclase"/>
</dbReference>
<dbReference type="SMART" id="SM00091">
    <property type="entry name" value="PAS"/>
    <property type="match status" value="2"/>
</dbReference>
<dbReference type="PROSITE" id="PS51755">
    <property type="entry name" value="OMPR_PHOB"/>
    <property type="match status" value="1"/>
</dbReference>
<dbReference type="Pfam" id="PF00486">
    <property type="entry name" value="Trans_reg_C"/>
    <property type="match status" value="1"/>
</dbReference>
<gene>
    <name evidence="7" type="ORF">GRAN_1544</name>
</gene>
<evidence type="ECO:0000313" key="7">
    <source>
        <dbReference type="EMBL" id="RXH58234.1"/>
    </source>
</evidence>
<dbReference type="InterPro" id="IPR013656">
    <property type="entry name" value="PAS_4"/>
</dbReference>
<sequence length="527" mass="59356">MPTEQFRALELIVRAAGEAVSKEQFRVKVWQDRFVDGENLAEVISQLRRALGRQSNDREYIETVPRKGYRLDPQVSHSEVNSTQNAFVSSSHAKGMDEEHYRILVDSIEDYAIYMLDCGGRVCSWNLGAERNKGYTADEVIGQHYSMFFVADDIENRLPEKQLKAASQGGHHVGEGWRLRKNGERFWATFVVTAMRDSKRKLIGFAKVVRDISARKRQEEEVLQMEALVRRDRDRVTAAMESSIDAFYICEAVRAESGEIEDFIFTYLNSSLEKMVAITRDVLLNGKLCELLPIVRTTGLFDAYKRVVETGEPFVAEVPIHAESVLSEWIRVQAVRLEDGVAITASDVTERKLNEERLLHLAQHDPLTGLSNRTLLNDRISQAIERVKRFGGKISVCMIDLDSFKPVNDEHGHQVGDQVLMQTAQRLLSAVRATDSVIRVGGDEFVVVLPDNEAQSGIRQVSKKILAAISKPMVIEGQTFRVKCSLGIAIYPDDATEVQGLLSFADQAMYKMKTASKDLRPKQAQSS</sequence>
<evidence type="ECO:0000313" key="8">
    <source>
        <dbReference type="Proteomes" id="UP000289437"/>
    </source>
</evidence>
<dbReference type="SUPFAM" id="SSF46894">
    <property type="entry name" value="C-terminal effector domain of the bipartite response regulators"/>
    <property type="match status" value="1"/>
</dbReference>
<dbReference type="GO" id="GO:0003677">
    <property type="term" value="F:DNA binding"/>
    <property type="evidence" value="ECO:0007669"/>
    <property type="project" value="UniProtKB-UniRule"/>
</dbReference>
<dbReference type="Pfam" id="PF08448">
    <property type="entry name" value="PAS_4"/>
    <property type="match status" value="1"/>
</dbReference>
<dbReference type="AlphaFoldDB" id="A0A4V1L670"/>
<dbReference type="PANTHER" id="PTHR46663:SF2">
    <property type="entry name" value="GGDEF DOMAIN-CONTAINING PROTEIN"/>
    <property type="match status" value="1"/>
</dbReference>
<dbReference type="CDD" id="cd00383">
    <property type="entry name" value="trans_reg_C"/>
    <property type="match status" value="1"/>
</dbReference>
<organism evidence="7 8">
    <name type="scientific">Granulicella sibirica</name>
    <dbReference type="NCBI Taxonomy" id="2479048"/>
    <lineage>
        <taxon>Bacteria</taxon>
        <taxon>Pseudomonadati</taxon>
        <taxon>Acidobacteriota</taxon>
        <taxon>Terriglobia</taxon>
        <taxon>Terriglobales</taxon>
        <taxon>Acidobacteriaceae</taxon>
        <taxon>Granulicella</taxon>
    </lineage>
</organism>
<dbReference type="RefSeq" id="WP_161570883.1">
    <property type="nucleotide sequence ID" value="NZ_RDSM01000001.1"/>
</dbReference>
<dbReference type="SUPFAM" id="SSF55785">
    <property type="entry name" value="PYP-like sensor domain (PAS domain)"/>
    <property type="match status" value="2"/>
</dbReference>
<dbReference type="SMART" id="SM00862">
    <property type="entry name" value="Trans_reg_C"/>
    <property type="match status" value="1"/>
</dbReference>
<evidence type="ECO:0000259" key="6">
    <source>
        <dbReference type="PROSITE" id="PS51755"/>
    </source>
</evidence>
<dbReference type="OrthoDB" id="9759607at2"/>
<dbReference type="FunFam" id="3.30.70.270:FF:000001">
    <property type="entry name" value="Diguanylate cyclase domain protein"/>
    <property type="match status" value="1"/>
</dbReference>
<dbReference type="Pfam" id="PF00990">
    <property type="entry name" value="GGDEF"/>
    <property type="match status" value="1"/>
</dbReference>
<reference evidence="7 8" key="1">
    <citation type="submission" date="2018-11" db="EMBL/GenBank/DDBJ databases">
        <authorList>
            <person name="Mardanov A.V."/>
            <person name="Ravin N.V."/>
            <person name="Dedysh S.N."/>
        </authorList>
    </citation>
    <scope>NUCLEOTIDE SEQUENCE [LARGE SCALE GENOMIC DNA]</scope>
    <source>
        <strain evidence="7 8">AF10</strain>
    </source>
</reference>
<dbReference type="Proteomes" id="UP000289437">
    <property type="component" value="Unassembled WGS sequence"/>
</dbReference>
<dbReference type="InterPro" id="IPR029787">
    <property type="entry name" value="Nucleotide_cyclase"/>
</dbReference>
<dbReference type="InterPro" id="IPR001867">
    <property type="entry name" value="OmpR/PhoB-type_DNA-bd"/>
</dbReference>
<keyword evidence="8" id="KW-1185">Reference proteome</keyword>
<dbReference type="InterPro" id="IPR052163">
    <property type="entry name" value="DGC-Regulatory_Protein"/>
</dbReference>
<proteinExistence type="predicted"/>
<dbReference type="PANTHER" id="PTHR46663">
    <property type="entry name" value="DIGUANYLATE CYCLASE DGCT-RELATED"/>
    <property type="match status" value="1"/>
</dbReference>
<accession>A0A4V1L670</accession>
<dbReference type="PROSITE" id="PS50887">
    <property type="entry name" value="GGDEF"/>
    <property type="match status" value="1"/>
</dbReference>
<dbReference type="InterPro" id="IPR000700">
    <property type="entry name" value="PAS-assoc_C"/>
</dbReference>
<evidence type="ECO:0000259" key="3">
    <source>
        <dbReference type="PROSITE" id="PS50112"/>
    </source>
</evidence>
<feature type="domain" description="GGDEF" evidence="5">
    <location>
        <begin position="392"/>
        <end position="525"/>
    </location>
</feature>
<protein>
    <submittedName>
        <fullName evidence="7">Diguanylate cyclase/phosphodiesterase (GGDEF &amp; EAL domains) with PAS/PAC sensor(S)</fullName>
    </submittedName>
</protein>
<dbReference type="NCBIfam" id="TIGR00229">
    <property type="entry name" value="sensory_box"/>
    <property type="match status" value="1"/>
</dbReference>
<dbReference type="InterPro" id="IPR000160">
    <property type="entry name" value="GGDEF_dom"/>
</dbReference>
<dbReference type="GO" id="GO:0003824">
    <property type="term" value="F:catalytic activity"/>
    <property type="evidence" value="ECO:0007669"/>
    <property type="project" value="UniProtKB-ARBA"/>
</dbReference>
<dbReference type="Gene3D" id="3.30.450.20">
    <property type="entry name" value="PAS domain"/>
    <property type="match status" value="2"/>
</dbReference>
<evidence type="ECO:0000259" key="4">
    <source>
        <dbReference type="PROSITE" id="PS50113"/>
    </source>
</evidence>
<evidence type="ECO:0000256" key="1">
    <source>
        <dbReference type="ARBA" id="ARBA00023125"/>
    </source>
</evidence>
<feature type="DNA-binding region" description="OmpR/PhoB-type" evidence="2">
    <location>
        <begin position="1"/>
        <end position="73"/>
    </location>
</feature>
<dbReference type="EMBL" id="RDSM01000001">
    <property type="protein sequence ID" value="RXH58234.1"/>
    <property type="molecule type" value="Genomic_DNA"/>
</dbReference>
<evidence type="ECO:0000259" key="5">
    <source>
        <dbReference type="PROSITE" id="PS50887"/>
    </source>
</evidence>
<dbReference type="NCBIfam" id="TIGR00254">
    <property type="entry name" value="GGDEF"/>
    <property type="match status" value="1"/>
</dbReference>
<dbReference type="InterPro" id="IPR016032">
    <property type="entry name" value="Sig_transdc_resp-reg_C-effctor"/>
</dbReference>
<dbReference type="Pfam" id="PF13426">
    <property type="entry name" value="PAS_9"/>
    <property type="match status" value="1"/>
</dbReference>
<feature type="domain" description="PAS" evidence="3">
    <location>
        <begin position="97"/>
        <end position="170"/>
    </location>
</feature>
<dbReference type="Gene3D" id="1.10.10.10">
    <property type="entry name" value="Winged helix-like DNA-binding domain superfamily/Winged helix DNA-binding domain"/>
    <property type="match status" value="1"/>
</dbReference>
<reference evidence="8" key="2">
    <citation type="submission" date="2019-02" db="EMBL/GenBank/DDBJ databases">
        <title>Granulicella sibirica sp. nov., a psychrotolerant acidobacterium isolated from an organic soil layer in forested tundra, West Siberia.</title>
        <authorList>
            <person name="Oshkin I.Y."/>
            <person name="Kulichevskaya I.S."/>
            <person name="Rijpstra W.I.C."/>
            <person name="Sinninghe Damste J.S."/>
            <person name="Rakitin A.L."/>
            <person name="Ravin N.V."/>
            <person name="Dedysh S.N."/>
        </authorList>
    </citation>
    <scope>NUCLEOTIDE SEQUENCE [LARGE SCALE GENOMIC DNA]</scope>
    <source>
        <strain evidence="8">AF10</strain>
    </source>
</reference>
<comment type="caution">
    <text evidence="7">The sequence shown here is derived from an EMBL/GenBank/DDBJ whole genome shotgun (WGS) entry which is preliminary data.</text>
</comment>
<dbReference type="SMART" id="SM00267">
    <property type="entry name" value="GGDEF"/>
    <property type="match status" value="1"/>
</dbReference>
<dbReference type="GO" id="GO:0000160">
    <property type="term" value="P:phosphorelay signal transduction system"/>
    <property type="evidence" value="ECO:0007669"/>
    <property type="project" value="InterPro"/>
</dbReference>
<dbReference type="InterPro" id="IPR000014">
    <property type="entry name" value="PAS"/>
</dbReference>
<dbReference type="SUPFAM" id="SSF55073">
    <property type="entry name" value="Nucleotide cyclase"/>
    <property type="match status" value="1"/>
</dbReference>
<feature type="domain" description="OmpR/PhoB-type" evidence="6">
    <location>
        <begin position="1"/>
        <end position="73"/>
    </location>
</feature>
<dbReference type="GO" id="GO:0006355">
    <property type="term" value="P:regulation of DNA-templated transcription"/>
    <property type="evidence" value="ECO:0007669"/>
    <property type="project" value="InterPro"/>
</dbReference>
<evidence type="ECO:0000256" key="2">
    <source>
        <dbReference type="PROSITE-ProRule" id="PRU01091"/>
    </source>
</evidence>
<keyword evidence="1 2" id="KW-0238">DNA-binding</keyword>
<feature type="domain" description="PAC" evidence="4">
    <location>
        <begin position="172"/>
        <end position="224"/>
    </location>
</feature>